<name>E1ZG52_CHLVA</name>
<dbReference type="EMBL" id="GL433845">
    <property type="protein sequence ID" value="EFN55404.1"/>
    <property type="molecule type" value="Genomic_DNA"/>
</dbReference>
<dbReference type="InParanoid" id="E1ZG52"/>
<dbReference type="AlphaFoldDB" id="E1ZG52"/>
<dbReference type="KEGG" id="cvr:CHLNCDRAFT_134520"/>
<organism evidence="2">
    <name type="scientific">Chlorella variabilis</name>
    <name type="common">Green alga</name>
    <dbReference type="NCBI Taxonomy" id="554065"/>
    <lineage>
        <taxon>Eukaryota</taxon>
        <taxon>Viridiplantae</taxon>
        <taxon>Chlorophyta</taxon>
        <taxon>core chlorophytes</taxon>
        <taxon>Trebouxiophyceae</taxon>
        <taxon>Chlorellales</taxon>
        <taxon>Chlorellaceae</taxon>
        <taxon>Chlorella clade</taxon>
        <taxon>Chlorella</taxon>
    </lineage>
</organism>
<gene>
    <name evidence="1" type="ORF">CHLNCDRAFT_134520</name>
</gene>
<evidence type="ECO:0000313" key="2">
    <source>
        <dbReference type="Proteomes" id="UP000008141"/>
    </source>
</evidence>
<reference evidence="1 2" key="1">
    <citation type="journal article" date="2010" name="Plant Cell">
        <title>The Chlorella variabilis NC64A genome reveals adaptation to photosymbiosis, coevolution with viruses, and cryptic sex.</title>
        <authorList>
            <person name="Blanc G."/>
            <person name="Duncan G."/>
            <person name="Agarkova I."/>
            <person name="Borodovsky M."/>
            <person name="Gurnon J."/>
            <person name="Kuo A."/>
            <person name="Lindquist E."/>
            <person name="Lucas S."/>
            <person name="Pangilinan J."/>
            <person name="Polle J."/>
            <person name="Salamov A."/>
            <person name="Terry A."/>
            <person name="Yamada T."/>
            <person name="Dunigan D.D."/>
            <person name="Grigoriev I.V."/>
            <person name="Claverie J.M."/>
            <person name="Van Etten J.L."/>
        </authorList>
    </citation>
    <scope>NUCLEOTIDE SEQUENCE [LARGE SCALE GENOMIC DNA]</scope>
    <source>
        <strain evidence="1 2">NC64A</strain>
    </source>
</reference>
<dbReference type="Proteomes" id="UP000008141">
    <property type="component" value="Unassembled WGS sequence"/>
</dbReference>
<dbReference type="Pfam" id="PF20181">
    <property type="entry name" value="DUF6544"/>
    <property type="match status" value="1"/>
</dbReference>
<sequence length="300" mass="32485">MPSHPLLVAALAGGLSVSGLILALRWRRFEQFLRSEEARVAQIAGQSPAPSERAAELAELMAALPAPVRRFFERSLGEEYAQFRMWVARGSGGLRFDGGDGWKDLASTTHGAVGAPALCYTGSLSLGLGGLLWCRGREALLDGRGAMAWRLWGALTLACHEGGRLDQSALLRWLAEAVCYPPALLPSAHLRWLPSESDPEHSAEAVVTCRGSTARATLTFDGEGRFVELLSGDYWRVMPDGGMARTQWRARGSRHRRFGLGGGGAAAGVEIPTYLEAAWLEPDGSEYTHIRFNVTELRGV</sequence>
<keyword evidence="2" id="KW-1185">Reference proteome</keyword>
<protein>
    <submittedName>
        <fullName evidence="1">Uncharacterized protein</fullName>
    </submittedName>
</protein>
<dbReference type="GeneID" id="17354644"/>
<evidence type="ECO:0000313" key="1">
    <source>
        <dbReference type="EMBL" id="EFN55404.1"/>
    </source>
</evidence>
<accession>E1ZG52</accession>
<dbReference type="RefSeq" id="XP_005847506.1">
    <property type="nucleotide sequence ID" value="XM_005847444.1"/>
</dbReference>
<proteinExistence type="predicted"/>
<dbReference type="InterPro" id="IPR046674">
    <property type="entry name" value="DUF6544"/>
</dbReference>